<dbReference type="InterPro" id="IPR046842">
    <property type="entry name" value="SpoIVA_ATPase"/>
</dbReference>
<reference evidence="5 6" key="1">
    <citation type="submission" date="2017-05" db="EMBL/GenBank/DDBJ databases">
        <title>Butyricicoccus porcorum sp. nov. a butyrate-producing bacterium from the swine intestinal tract.</title>
        <authorList>
            <person name="Trachsel J."/>
            <person name="Humphrey S."/>
            <person name="Allen H.K."/>
        </authorList>
    </citation>
    <scope>NUCLEOTIDE SEQUENCE [LARGE SCALE GENOMIC DNA]</scope>
    <source>
        <strain evidence="5">BB10</strain>
    </source>
</reference>
<dbReference type="InterPro" id="IPR046841">
    <property type="entry name" value="SpoIVA_middle"/>
</dbReference>
<comment type="subcellular location">
    <subcellularLocation>
        <location evidence="1">Cytoplasm</location>
    </subcellularLocation>
</comment>
<dbReference type="InterPro" id="IPR027417">
    <property type="entry name" value="P-loop_NTPase"/>
</dbReference>
<dbReference type="SUPFAM" id="SSF52540">
    <property type="entry name" value="P-loop containing nucleoside triphosphate hydrolases"/>
    <property type="match status" value="1"/>
</dbReference>
<dbReference type="RefSeq" id="WP_087018574.1">
    <property type="nucleotide sequence ID" value="NZ_CP178353.1"/>
</dbReference>
<keyword evidence="6" id="KW-1185">Reference proteome</keyword>
<keyword evidence="1" id="KW-0547">Nucleotide-binding</keyword>
<dbReference type="Pfam" id="PF20439">
    <property type="entry name" value="SpoIVA_C"/>
    <property type="match status" value="1"/>
</dbReference>
<evidence type="ECO:0000259" key="3">
    <source>
        <dbReference type="Pfam" id="PF20438"/>
    </source>
</evidence>
<comment type="catalytic activity">
    <reaction evidence="1">
        <text>ATP + H2O = ADP + phosphate + H(+)</text>
        <dbReference type="Rhea" id="RHEA:13065"/>
        <dbReference type="ChEBI" id="CHEBI:15377"/>
        <dbReference type="ChEBI" id="CHEBI:15378"/>
        <dbReference type="ChEBI" id="CHEBI:30616"/>
        <dbReference type="ChEBI" id="CHEBI:43474"/>
        <dbReference type="ChEBI" id="CHEBI:456216"/>
    </reaction>
</comment>
<organism evidence="5 6">
    <name type="scientific">Butyricicoccus porcorum</name>
    <dbReference type="NCBI Taxonomy" id="1945634"/>
    <lineage>
        <taxon>Bacteria</taxon>
        <taxon>Bacillati</taxon>
        <taxon>Bacillota</taxon>
        <taxon>Clostridia</taxon>
        <taxon>Eubacteriales</taxon>
        <taxon>Butyricicoccaceae</taxon>
        <taxon>Butyricicoccus</taxon>
    </lineage>
</organism>
<keyword evidence="1" id="KW-0378">Hydrolase</keyword>
<dbReference type="NCBIfam" id="TIGR02836">
    <property type="entry name" value="spore_IV_A"/>
    <property type="match status" value="1"/>
</dbReference>
<dbReference type="InterPro" id="IPR014201">
    <property type="entry name" value="Spore_IV_A"/>
</dbReference>
<dbReference type="GO" id="GO:0030435">
    <property type="term" value="P:sporulation resulting in formation of a cellular spore"/>
    <property type="evidence" value="ECO:0007669"/>
    <property type="project" value="UniProtKB-KW"/>
</dbReference>
<keyword evidence="1" id="KW-0963">Cytoplasm</keyword>
<evidence type="ECO:0000313" key="6">
    <source>
        <dbReference type="Proteomes" id="UP000194903"/>
    </source>
</evidence>
<keyword evidence="1" id="KW-0749">Sporulation</keyword>
<dbReference type="Proteomes" id="UP000194903">
    <property type="component" value="Unassembled WGS sequence"/>
</dbReference>
<dbReference type="EC" id="3.6.1.-" evidence="1"/>
<evidence type="ECO:0000313" key="5">
    <source>
        <dbReference type="EMBL" id="OUM21047.1"/>
    </source>
</evidence>
<gene>
    <name evidence="5" type="ORF">CBW42_05550</name>
</gene>
<dbReference type="InterPro" id="IPR046840">
    <property type="entry name" value="SpoIVA_C"/>
</dbReference>
<dbReference type="PIRSF" id="PIRSF007466">
    <property type="entry name" value="SpoIVA"/>
    <property type="match status" value="1"/>
</dbReference>
<dbReference type="Gene3D" id="3.40.50.300">
    <property type="entry name" value="P-loop containing nucleotide triphosphate hydrolases"/>
    <property type="match status" value="1"/>
</dbReference>
<name>A0A252F5K3_9FIRM</name>
<feature type="domain" description="Stage IV sporulation protein A middle" evidence="3">
    <location>
        <begin position="238"/>
        <end position="416"/>
    </location>
</feature>
<keyword evidence="1" id="KW-0067">ATP-binding</keyword>
<accession>A0A252F5K3</accession>
<feature type="domain" description="Sporulation stage IV protein A C-terminal" evidence="4">
    <location>
        <begin position="417"/>
        <end position="492"/>
    </location>
</feature>
<dbReference type="GO" id="GO:0016887">
    <property type="term" value="F:ATP hydrolysis activity"/>
    <property type="evidence" value="ECO:0007669"/>
    <property type="project" value="InterPro"/>
</dbReference>
<evidence type="ECO:0000259" key="2">
    <source>
        <dbReference type="Pfam" id="PF09547"/>
    </source>
</evidence>
<dbReference type="GO" id="GO:0005737">
    <property type="term" value="C:cytoplasm"/>
    <property type="evidence" value="ECO:0007669"/>
    <property type="project" value="UniProtKB-SubCell"/>
</dbReference>
<sequence>MEHQKLYEDISRRTGGTIYIGVVGPVRTGKSTLIKRFMETLVLPGIENVYRRERAKDELPQSGSGRTIMTAEPKFVPEEAAEIALDGDGTCKVRLVDCVGYLVDGALGHTEEDAPRMVSTPWSDQPMPMAEAAELGTRKVIADHSTIGLVVTTDGTVTDIPRENYLEAEDRVIRELLGLHKPFLVLVNSVQPQGPAAQEICRQIADTYDVTALAVDCLNMDADRMANVLKSVLYEFPVREVGIVLPPWVGTLPAGHRVKEAVYSGIRSQAAHIGRMRDMKACAAALAQTEYVSDAQVQSMDLGTGSVQLVMRIPQSVFYQIAGEQSGLTIRGEADLIPLLTKLAKIQKEYERFDGALAQVRQTGYGIVMPTIDELKLDEPEIVKQGGRYGVRLTASAPSIHMIRADIQTEVSPIVGTEKQSEDLVQYLMSEFNGDPARIWQTNIFGKSLNELVSEGMNTKLTRMPDDARSKLQETLERIINEGSGGLICIIL</sequence>
<evidence type="ECO:0000259" key="4">
    <source>
        <dbReference type="Pfam" id="PF20439"/>
    </source>
</evidence>
<dbReference type="EMBL" id="NHOC01000004">
    <property type="protein sequence ID" value="OUM21047.1"/>
    <property type="molecule type" value="Genomic_DNA"/>
</dbReference>
<dbReference type="AlphaFoldDB" id="A0A252F5K3"/>
<dbReference type="OrthoDB" id="9761464at2"/>
<dbReference type="Pfam" id="PF20438">
    <property type="entry name" value="SpoIVA_middle"/>
    <property type="match status" value="1"/>
</dbReference>
<comment type="caution">
    <text evidence="5">The sequence shown here is derived from an EMBL/GenBank/DDBJ whole genome shotgun (WGS) entry which is preliminary data.</text>
</comment>
<comment type="function">
    <text evidence="1">ATPase. Has a role at an early stage in the morphogenesis of the spore coat.</text>
</comment>
<dbReference type="Pfam" id="PF09547">
    <property type="entry name" value="SpoIVA_ATPase"/>
    <property type="match status" value="1"/>
</dbReference>
<protein>
    <recommendedName>
        <fullName evidence="1">Stage IV sporulation protein A</fullName>
        <ecNumber evidence="1">3.6.1.-</ecNumber>
    </recommendedName>
    <alternativeName>
        <fullName evidence="1">Coat morphogenetic protein SpoIVA</fullName>
    </alternativeName>
</protein>
<dbReference type="GO" id="GO:0005524">
    <property type="term" value="F:ATP binding"/>
    <property type="evidence" value="ECO:0007669"/>
    <property type="project" value="UniProtKB-KW"/>
</dbReference>
<feature type="domain" description="Stage IV sporulation protein A ATPase" evidence="2">
    <location>
        <begin position="1"/>
        <end position="237"/>
    </location>
</feature>
<evidence type="ECO:0000256" key="1">
    <source>
        <dbReference type="PIRNR" id="PIRNR007466"/>
    </source>
</evidence>
<proteinExistence type="predicted"/>